<sequence>MHTIRMIALCAFACTFVSSMRFSAAVLSPEAHRAWKKLVVTPNGRENRDVPDHSLELLRVKKFLPRQIKRLLKADRNCFFSHISCYRKNKADTQGMSLTFHTCEEQNGIAQTLTALKIRDPKSDCRFPGRKSTSDSNSEMMESCHSDVVQNKKPLSNLA</sequence>
<accession>A0A0B2V1B5</accession>
<name>A0A0B2V1B5_TOXCA</name>
<organism evidence="3 4">
    <name type="scientific">Toxocara canis</name>
    <name type="common">Canine roundworm</name>
    <dbReference type="NCBI Taxonomy" id="6265"/>
    <lineage>
        <taxon>Eukaryota</taxon>
        <taxon>Metazoa</taxon>
        <taxon>Ecdysozoa</taxon>
        <taxon>Nematoda</taxon>
        <taxon>Chromadorea</taxon>
        <taxon>Rhabditida</taxon>
        <taxon>Spirurina</taxon>
        <taxon>Ascaridomorpha</taxon>
        <taxon>Ascaridoidea</taxon>
        <taxon>Toxocaridae</taxon>
        <taxon>Toxocara</taxon>
    </lineage>
</organism>
<feature type="signal peptide" evidence="2">
    <location>
        <begin position="1"/>
        <end position="19"/>
    </location>
</feature>
<evidence type="ECO:0000313" key="4">
    <source>
        <dbReference type="Proteomes" id="UP000031036"/>
    </source>
</evidence>
<comment type="caution">
    <text evidence="3">The sequence shown here is derived from an EMBL/GenBank/DDBJ whole genome shotgun (WGS) entry which is preliminary data.</text>
</comment>
<dbReference type="Proteomes" id="UP000031036">
    <property type="component" value="Unassembled WGS sequence"/>
</dbReference>
<evidence type="ECO:0000256" key="1">
    <source>
        <dbReference type="SAM" id="MobiDB-lite"/>
    </source>
</evidence>
<feature type="region of interest" description="Disordered" evidence="1">
    <location>
        <begin position="124"/>
        <end position="159"/>
    </location>
</feature>
<protein>
    <submittedName>
        <fullName evidence="3">Uncharacterized protein</fullName>
    </submittedName>
</protein>
<dbReference type="EMBL" id="JPKZ01002350">
    <property type="protein sequence ID" value="KHN77231.1"/>
    <property type="molecule type" value="Genomic_DNA"/>
</dbReference>
<proteinExistence type="predicted"/>
<dbReference type="OrthoDB" id="10610571at2759"/>
<gene>
    <name evidence="3" type="ORF">Tcan_10945</name>
</gene>
<evidence type="ECO:0000256" key="2">
    <source>
        <dbReference type="SAM" id="SignalP"/>
    </source>
</evidence>
<keyword evidence="4" id="KW-1185">Reference proteome</keyword>
<evidence type="ECO:0000313" key="3">
    <source>
        <dbReference type="EMBL" id="KHN77231.1"/>
    </source>
</evidence>
<keyword evidence="2" id="KW-0732">Signal</keyword>
<reference evidence="3 4" key="1">
    <citation type="submission" date="2014-11" db="EMBL/GenBank/DDBJ databases">
        <title>Genetic blueprint of the zoonotic pathogen Toxocara canis.</title>
        <authorList>
            <person name="Zhu X.-Q."/>
            <person name="Korhonen P.K."/>
            <person name="Cai H."/>
            <person name="Young N.D."/>
            <person name="Nejsum P."/>
            <person name="von Samson-Himmelstjerna G."/>
            <person name="Boag P.R."/>
            <person name="Tan P."/>
            <person name="Li Q."/>
            <person name="Min J."/>
            <person name="Yang Y."/>
            <person name="Wang X."/>
            <person name="Fang X."/>
            <person name="Hall R.S."/>
            <person name="Hofmann A."/>
            <person name="Sternberg P.W."/>
            <person name="Jex A.R."/>
            <person name="Gasser R.B."/>
        </authorList>
    </citation>
    <scope>NUCLEOTIDE SEQUENCE [LARGE SCALE GENOMIC DNA]</scope>
    <source>
        <strain evidence="3">PN_DK_2014</strain>
    </source>
</reference>
<feature type="chain" id="PRO_5002095857" evidence="2">
    <location>
        <begin position="20"/>
        <end position="159"/>
    </location>
</feature>
<dbReference type="AlphaFoldDB" id="A0A0B2V1B5"/>